<dbReference type="GO" id="GO:0003676">
    <property type="term" value="F:nucleic acid binding"/>
    <property type="evidence" value="ECO:0007669"/>
    <property type="project" value="InterPro"/>
</dbReference>
<evidence type="ECO:0000313" key="3">
    <source>
        <dbReference type="EMBL" id="PAN37620.1"/>
    </source>
</evidence>
<feature type="compositionally biased region" description="Basic residues" evidence="1">
    <location>
        <begin position="161"/>
        <end position="176"/>
    </location>
</feature>
<proteinExistence type="predicted"/>
<dbReference type="InterPro" id="IPR036875">
    <property type="entry name" value="Znf_CCHC_sf"/>
</dbReference>
<evidence type="ECO:0000259" key="2">
    <source>
        <dbReference type="SMART" id="SM00343"/>
    </source>
</evidence>
<sequence>MVEHRQARRRRQAQHVPRRQIPADLRGKCFNCLSASHRAAVCRRPTRCFRCMEPGHRISRCQVEAQARRSVWERLIPPDVSSRPRLPVWLRVKLPSRGRLPVWQRISGVSVQKDKRKPGNEPGRVPVWRRIDNQPATQESAANPSPDGVRAWVEEEGSSARHGRKRRRRSRRKRPAASRDQAHQPSGSGDVQEDNPSQAPPVAPSAAVTACRPGLPKCVLDFSPVLAREEVALRCALFVTIVGTRPVVLADEVSSEIARSFELPLQSLKIHQSWPED</sequence>
<dbReference type="Proteomes" id="UP000243499">
    <property type="component" value="Chromosome 7"/>
</dbReference>
<dbReference type="Gramene" id="PAN37620">
    <property type="protein sequence ID" value="PAN37620"/>
    <property type="gene ID" value="PAHAL_7G070800"/>
</dbReference>
<feature type="compositionally biased region" description="Polar residues" evidence="1">
    <location>
        <begin position="134"/>
        <end position="143"/>
    </location>
</feature>
<evidence type="ECO:0000256" key="1">
    <source>
        <dbReference type="SAM" id="MobiDB-lite"/>
    </source>
</evidence>
<feature type="region of interest" description="Disordered" evidence="1">
    <location>
        <begin position="134"/>
        <end position="205"/>
    </location>
</feature>
<accession>A0A2S3I5Q5</accession>
<reference evidence="3" key="1">
    <citation type="submission" date="2018-04" db="EMBL/GenBank/DDBJ databases">
        <title>WGS assembly of Panicum hallii.</title>
        <authorList>
            <person name="Lovell J."/>
            <person name="Jenkins J."/>
            <person name="Lowry D."/>
            <person name="Mamidi S."/>
            <person name="Sreedasyam A."/>
            <person name="Weng X."/>
            <person name="Barry K."/>
            <person name="Bonette J."/>
            <person name="Campitelli B."/>
            <person name="Daum C."/>
            <person name="Gordon S."/>
            <person name="Gould B."/>
            <person name="Lipzen A."/>
            <person name="Macqueen A."/>
            <person name="Palacio-Mejia J."/>
            <person name="Plott C."/>
            <person name="Shakirov E."/>
            <person name="Shu S."/>
            <person name="Yoshinaga Y."/>
            <person name="Zane M."/>
            <person name="Rokhsar D."/>
            <person name="Grimwood J."/>
            <person name="Schmutz J."/>
            <person name="Juenger T."/>
        </authorList>
    </citation>
    <scope>NUCLEOTIDE SEQUENCE [LARGE SCALE GENOMIC DNA]</scope>
    <source>
        <strain evidence="3">FIL2</strain>
    </source>
</reference>
<dbReference type="SUPFAM" id="SSF57756">
    <property type="entry name" value="Retrovirus zinc finger-like domains"/>
    <property type="match status" value="1"/>
</dbReference>
<dbReference type="SMART" id="SM00343">
    <property type="entry name" value="ZnF_C2HC"/>
    <property type="match status" value="2"/>
</dbReference>
<organism evidence="3">
    <name type="scientific">Panicum hallii</name>
    <dbReference type="NCBI Taxonomy" id="206008"/>
    <lineage>
        <taxon>Eukaryota</taxon>
        <taxon>Viridiplantae</taxon>
        <taxon>Streptophyta</taxon>
        <taxon>Embryophyta</taxon>
        <taxon>Tracheophyta</taxon>
        <taxon>Spermatophyta</taxon>
        <taxon>Magnoliopsida</taxon>
        <taxon>Liliopsida</taxon>
        <taxon>Poales</taxon>
        <taxon>Poaceae</taxon>
        <taxon>PACMAD clade</taxon>
        <taxon>Panicoideae</taxon>
        <taxon>Panicodae</taxon>
        <taxon>Paniceae</taxon>
        <taxon>Panicinae</taxon>
        <taxon>Panicum</taxon>
        <taxon>Panicum sect. Panicum</taxon>
    </lineage>
</organism>
<dbReference type="Gene3D" id="4.10.60.10">
    <property type="entry name" value="Zinc finger, CCHC-type"/>
    <property type="match status" value="1"/>
</dbReference>
<dbReference type="GO" id="GO:0008270">
    <property type="term" value="F:zinc ion binding"/>
    <property type="evidence" value="ECO:0007669"/>
    <property type="project" value="InterPro"/>
</dbReference>
<feature type="domain" description="CCHC-type" evidence="2">
    <location>
        <begin position="28"/>
        <end position="44"/>
    </location>
</feature>
<name>A0A2S3I5Q5_9POAL</name>
<dbReference type="AlphaFoldDB" id="A0A2S3I5Q5"/>
<gene>
    <name evidence="3" type="ORF">PAHAL_7G070800</name>
</gene>
<dbReference type="EMBL" id="CM008052">
    <property type="protein sequence ID" value="PAN37620.1"/>
    <property type="molecule type" value="Genomic_DNA"/>
</dbReference>
<dbReference type="InterPro" id="IPR001878">
    <property type="entry name" value="Znf_CCHC"/>
</dbReference>
<feature type="domain" description="CCHC-type" evidence="2">
    <location>
        <begin position="47"/>
        <end position="63"/>
    </location>
</feature>
<feature type="region of interest" description="Disordered" evidence="1">
    <location>
        <begin position="110"/>
        <end position="129"/>
    </location>
</feature>
<protein>
    <recommendedName>
        <fullName evidence="2">CCHC-type domain-containing protein</fullName>
    </recommendedName>
</protein>